<reference evidence="2 3" key="1">
    <citation type="submission" date="2017-11" db="EMBL/GenBank/DDBJ databases">
        <title>De novo assembly and phasing of dikaryotic genomes from two isolates of Puccinia coronata f. sp. avenae, the causal agent of oat crown rust.</title>
        <authorList>
            <person name="Miller M.E."/>
            <person name="Zhang Y."/>
            <person name="Omidvar V."/>
            <person name="Sperschneider J."/>
            <person name="Schwessinger B."/>
            <person name="Raley C."/>
            <person name="Palmer J.M."/>
            <person name="Garnica D."/>
            <person name="Upadhyaya N."/>
            <person name="Rathjen J."/>
            <person name="Taylor J.M."/>
            <person name="Park R.F."/>
            <person name="Dodds P.N."/>
            <person name="Hirsch C.D."/>
            <person name="Kianian S.F."/>
            <person name="Figueroa M."/>
        </authorList>
    </citation>
    <scope>NUCLEOTIDE SEQUENCE [LARGE SCALE GENOMIC DNA]</scope>
    <source>
        <strain evidence="2">12NC29</strain>
    </source>
</reference>
<gene>
    <name evidence="2" type="ORF">PCANC_08147</name>
</gene>
<dbReference type="AlphaFoldDB" id="A0A2N5VLV3"/>
<sequence length="107" mass="11388">MPCCDTQSHTSCVCPSLPTVATAKRASPVDSLDRGPRPQSSESRPKLGSNGLATRPAKPIQGPSHLLHIEDDSESAPGHRSPNCVEDTSRLLPQQRPPATFFSSSTL</sequence>
<evidence type="ECO:0000313" key="3">
    <source>
        <dbReference type="Proteomes" id="UP000235388"/>
    </source>
</evidence>
<evidence type="ECO:0000256" key="1">
    <source>
        <dbReference type="SAM" id="MobiDB-lite"/>
    </source>
</evidence>
<organism evidence="2 3">
    <name type="scientific">Puccinia coronata f. sp. avenae</name>
    <dbReference type="NCBI Taxonomy" id="200324"/>
    <lineage>
        <taxon>Eukaryota</taxon>
        <taxon>Fungi</taxon>
        <taxon>Dikarya</taxon>
        <taxon>Basidiomycota</taxon>
        <taxon>Pucciniomycotina</taxon>
        <taxon>Pucciniomycetes</taxon>
        <taxon>Pucciniales</taxon>
        <taxon>Pucciniaceae</taxon>
        <taxon>Puccinia</taxon>
    </lineage>
</organism>
<comment type="caution">
    <text evidence="2">The sequence shown here is derived from an EMBL/GenBank/DDBJ whole genome shotgun (WGS) entry which is preliminary data.</text>
</comment>
<evidence type="ECO:0000313" key="2">
    <source>
        <dbReference type="EMBL" id="PLW50983.1"/>
    </source>
</evidence>
<dbReference type="Proteomes" id="UP000235388">
    <property type="component" value="Unassembled WGS sequence"/>
</dbReference>
<feature type="region of interest" description="Disordered" evidence="1">
    <location>
        <begin position="23"/>
        <end position="107"/>
    </location>
</feature>
<accession>A0A2N5VLV3</accession>
<keyword evidence="3" id="KW-1185">Reference proteome</keyword>
<dbReference type="EMBL" id="PGCJ01000087">
    <property type="protein sequence ID" value="PLW50983.1"/>
    <property type="molecule type" value="Genomic_DNA"/>
</dbReference>
<protein>
    <submittedName>
        <fullName evidence="2">Uncharacterized protein</fullName>
    </submittedName>
</protein>
<name>A0A2N5VLV3_9BASI</name>
<proteinExistence type="predicted"/>